<feature type="signal peptide" evidence="2">
    <location>
        <begin position="1"/>
        <end position="20"/>
    </location>
</feature>
<evidence type="ECO:0008006" key="5">
    <source>
        <dbReference type="Google" id="ProtNLM"/>
    </source>
</evidence>
<dbReference type="Proteomes" id="UP001208938">
    <property type="component" value="Unassembled WGS sequence"/>
</dbReference>
<evidence type="ECO:0000313" key="4">
    <source>
        <dbReference type="Proteomes" id="UP001208938"/>
    </source>
</evidence>
<keyword evidence="4" id="KW-1185">Reference proteome</keyword>
<keyword evidence="2" id="KW-0732">Signal</keyword>
<dbReference type="RefSeq" id="WP_264505399.1">
    <property type="nucleotide sequence ID" value="NZ_JAPDFL010000001.1"/>
</dbReference>
<feature type="region of interest" description="Disordered" evidence="1">
    <location>
        <begin position="694"/>
        <end position="783"/>
    </location>
</feature>
<accession>A0ABT3GXV9</accession>
<feature type="chain" id="PRO_5045760264" description="HEAT repeat domain-containing protein" evidence="2">
    <location>
        <begin position="21"/>
        <end position="816"/>
    </location>
</feature>
<evidence type="ECO:0000313" key="3">
    <source>
        <dbReference type="EMBL" id="MCW1932390.1"/>
    </source>
</evidence>
<organism evidence="3 4">
    <name type="scientific">Pararhodobacter zhoushanensis</name>
    <dbReference type="NCBI Taxonomy" id="2479545"/>
    <lineage>
        <taxon>Bacteria</taxon>
        <taxon>Pseudomonadati</taxon>
        <taxon>Pseudomonadota</taxon>
        <taxon>Alphaproteobacteria</taxon>
        <taxon>Rhodobacterales</taxon>
        <taxon>Paracoccaceae</taxon>
        <taxon>Pararhodobacter</taxon>
    </lineage>
</organism>
<evidence type="ECO:0000256" key="2">
    <source>
        <dbReference type="SAM" id="SignalP"/>
    </source>
</evidence>
<feature type="region of interest" description="Disordered" evidence="1">
    <location>
        <begin position="112"/>
        <end position="147"/>
    </location>
</feature>
<sequence>MRLYLRLVAALCLLTAPVSAQVVTPRAGEHADFTRLVLAVPAGTGWRLSPDGRSRALTIEGAAIRFDLSQLFRRIPRTRLADATAEGPVLTLTMDCACPVTAWEERPGLIVLDIGNPPPEEPAQETPLPPALPTSPPRRPPPLDPIATARSAGTQLARAMPLLTAGPEEAVAEDPRLATLAEDLGRTVAQALGQGILDAAIDAPIPDVGLLSSTPTPDLPANMRVTTVMDRADPGALTVARPPEFCQGADRLESLLTQNTEDFSAEHGRLARALYGEFDQPDPAARAALVGLYLSAGFGAEAHALLVNSQDIVAGRDFALGVADVLEDRATNSRMRLAQAIDCGGIAALMAVLAGADADAVRQNDDAIALTYSLLSPSLRARVGLPLAERLAEVGALDAARIVADSLRRSSWTVPQDVALAEALLDRARGHPVDAAARLEHEGGSNAETVQTRLDLALQTQNGLDSETLEGAAALAAAARTESEGAELMASVIRLHARSGSSPDAFAALDRLESWVQETGENRRLIETLRDEVWAALADTGSDFGIVETVLAREDWRAPGLTPQTRRKLAKRLLDLGLVTPVHSLVGTLDDPEARVLRARAWVSEGDPEQALTLLADDHTTDARQTRAAALGQIGDHAGAAAEFAALGVTDAEARAVILAGDWRRLETLHGAEAPPTADAAGLSQILGRTPGHAEVARAQADQSAPQAHEAATQDAAPTGAEPATPDRANADPDLSPQEPQARAAPRMPGDGTPIAEPPPTAEVGRSSVADLATGPIPDDPGAIFNRFGLVRRSSTLLAESERLREALTPLVQVRN</sequence>
<gene>
    <name evidence="3" type="ORF">OKW52_08995</name>
</gene>
<reference evidence="3 4" key="1">
    <citation type="submission" date="2022-10" db="EMBL/GenBank/DDBJ databases">
        <title>Pararhodobacter sp. nov., isolated from marine algae.</title>
        <authorList>
            <person name="Choi B.J."/>
            <person name="Kim J.M."/>
            <person name="Lee J.K."/>
            <person name="Choi D.G."/>
            <person name="Jeon C.O."/>
        </authorList>
    </citation>
    <scope>NUCLEOTIDE SEQUENCE [LARGE SCALE GENOMIC DNA]</scope>
    <source>
        <strain evidence="3 4">ZQ420</strain>
    </source>
</reference>
<dbReference type="EMBL" id="JAPDFL010000001">
    <property type="protein sequence ID" value="MCW1932390.1"/>
    <property type="molecule type" value="Genomic_DNA"/>
</dbReference>
<evidence type="ECO:0000256" key="1">
    <source>
        <dbReference type="SAM" id="MobiDB-lite"/>
    </source>
</evidence>
<feature type="compositionally biased region" description="Pro residues" evidence="1">
    <location>
        <begin position="116"/>
        <end position="144"/>
    </location>
</feature>
<proteinExistence type="predicted"/>
<comment type="caution">
    <text evidence="3">The sequence shown here is derived from an EMBL/GenBank/DDBJ whole genome shotgun (WGS) entry which is preliminary data.</text>
</comment>
<protein>
    <recommendedName>
        <fullName evidence="5">HEAT repeat domain-containing protein</fullName>
    </recommendedName>
</protein>
<name>A0ABT3GXV9_9RHOB</name>